<evidence type="ECO:0000313" key="3">
    <source>
        <dbReference type="Proteomes" id="UP000199236"/>
    </source>
</evidence>
<dbReference type="PANTHER" id="PTHR33886">
    <property type="entry name" value="UNSATURATED RHAMNOGALACTURONAN HYDROLASE (EUROFUNG)"/>
    <property type="match status" value="1"/>
</dbReference>
<dbReference type="RefSeq" id="WP_090067915.1">
    <property type="nucleotide sequence ID" value="NZ_FOVR01000001.1"/>
</dbReference>
<dbReference type="AlphaFoldDB" id="A0A1I4ZRK7"/>
<dbReference type="Proteomes" id="UP000199236">
    <property type="component" value="Unassembled WGS sequence"/>
</dbReference>
<dbReference type="InterPro" id="IPR052043">
    <property type="entry name" value="PolySaccharide_Degr_Enz"/>
</dbReference>
<organism evidence="2 3">
    <name type="scientific">Cohaesibacter marisflavi</name>
    <dbReference type="NCBI Taxonomy" id="655353"/>
    <lineage>
        <taxon>Bacteria</taxon>
        <taxon>Pseudomonadati</taxon>
        <taxon>Pseudomonadota</taxon>
        <taxon>Alphaproteobacteria</taxon>
        <taxon>Hyphomicrobiales</taxon>
        <taxon>Cohaesibacteraceae</taxon>
    </lineage>
</organism>
<dbReference type="InterPro" id="IPR008928">
    <property type="entry name" value="6-hairpin_glycosidase_sf"/>
</dbReference>
<proteinExistence type="predicted"/>
<keyword evidence="3" id="KW-1185">Reference proteome</keyword>
<evidence type="ECO:0000256" key="1">
    <source>
        <dbReference type="ARBA" id="ARBA00022801"/>
    </source>
</evidence>
<dbReference type="STRING" id="655353.SAMN04488056_101186"/>
<dbReference type="EMBL" id="FOVR01000001">
    <property type="protein sequence ID" value="SFN52683.1"/>
    <property type="molecule type" value="Genomic_DNA"/>
</dbReference>
<dbReference type="OrthoDB" id="6381507at2"/>
<name>A0A1I4ZRK7_9HYPH</name>
<accession>A0A1I4ZRK7</accession>
<reference evidence="2 3" key="1">
    <citation type="submission" date="2016-10" db="EMBL/GenBank/DDBJ databases">
        <authorList>
            <person name="de Groot N.N."/>
        </authorList>
    </citation>
    <scope>NUCLEOTIDE SEQUENCE [LARGE SCALE GENOMIC DNA]</scope>
    <source>
        <strain evidence="2 3">CGMCC 1.9157</strain>
    </source>
</reference>
<dbReference type="GO" id="GO:0005975">
    <property type="term" value="P:carbohydrate metabolic process"/>
    <property type="evidence" value="ECO:0007669"/>
    <property type="project" value="InterPro"/>
</dbReference>
<sequence>MLTSYFRHYAETYSAYKSGPICYEDGCLYRGLITLYEATGEQNWLDTLIAFAQKQVAPDGSMTGYELEEYNIDNILSGRAFLYLYKNTKDERYLKACQTLAKQLESHPKTDGGNYWHKKRYPYQVWLDGLYMGLPFQIEYGQMTGDEALIDNAISQLSHALEIMGVGQNGLYAHGYDESRAQSWADKETGLSPAHWSRAIGWLTVALVDICDLVGKEKMGPVFERSVDLLGEIVKLQREQGAWLQVIDQPDLEGNYLESSATAMFSYALLKGARLGLGAEFVAPGLKGHAYLEQLVADSDPQLLPNIVCVAGLGGFDGNYRDGTAEYYVTETIRADDVKGVGPFMMASAEKLLLEK</sequence>
<dbReference type="Pfam" id="PF07470">
    <property type="entry name" value="Glyco_hydro_88"/>
    <property type="match status" value="1"/>
</dbReference>
<gene>
    <name evidence="2" type="ORF">SAMN04488056_101186</name>
</gene>
<dbReference type="Gene3D" id="1.50.10.10">
    <property type="match status" value="1"/>
</dbReference>
<dbReference type="GO" id="GO:0016787">
    <property type="term" value="F:hydrolase activity"/>
    <property type="evidence" value="ECO:0007669"/>
    <property type="project" value="UniProtKB-KW"/>
</dbReference>
<dbReference type="PANTHER" id="PTHR33886:SF8">
    <property type="entry name" value="UNSATURATED RHAMNOGALACTURONAN HYDROLASE (EUROFUNG)"/>
    <property type="match status" value="1"/>
</dbReference>
<dbReference type="SUPFAM" id="SSF48208">
    <property type="entry name" value="Six-hairpin glycosidases"/>
    <property type="match status" value="1"/>
</dbReference>
<protein>
    <submittedName>
        <fullName evidence="2">Unsaturated rhamnogalacturonyl hydrolase</fullName>
    </submittedName>
</protein>
<evidence type="ECO:0000313" key="2">
    <source>
        <dbReference type="EMBL" id="SFN52683.1"/>
    </source>
</evidence>
<dbReference type="InterPro" id="IPR012341">
    <property type="entry name" value="6hp_glycosidase-like_sf"/>
</dbReference>
<dbReference type="InterPro" id="IPR010905">
    <property type="entry name" value="Glyco_hydro_88"/>
</dbReference>
<keyword evidence="1 2" id="KW-0378">Hydrolase</keyword>